<dbReference type="Proteomes" id="UP000708208">
    <property type="component" value="Unassembled WGS sequence"/>
</dbReference>
<protein>
    <submittedName>
        <fullName evidence="1">Uncharacterized protein</fullName>
    </submittedName>
</protein>
<comment type="caution">
    <text evidence="1">The sequence shown here is derived from an EMBL/GenBank/DDBJ whole genome shotgun (WGS) entry which is preliminary data.</text>
</comment>
<keyword evidence="2" id="KW-1185">Reference proteome</keyword>
<evidence type="ECO:0000313" key="2">
    <source>
        <dbReference type="Proteomes" id="UP000708208"/>
    </source>
</evidence>
<name>A0A8J2L186_9HEXA</name>
<sequence>KTTKRVAQVGPREMMLSGEVWNNEVEKTYALMIGDDQQSNYFCLLCEFTSPEELILKKHAVRYHKCPYCPRTEVDTAMLENHINLWCTNVRRGRNQPGNCEKIPKLPAAKASARNYLERY</sequence>
<dbReference type="EMBL" id="CAJVCH010542114">
    <property type="protein sequence ID" value="CAG7827057.1"/>
    <property type="molecule type" value="Genomic_DNA"/>
</dbReference>
<feature type="non-terminal residue" evidence="1">
    <location>
        <position position="1"/>
    </location>
</feature>
<gene>
    <name evidence="1" type="ORF">AFUS01_LOCUS37068</name>
</gene>
<evidence type="ECO:0000313" key="1">
    <source>
        <dbReference type="EMBL" id="CAG7827057.1"/>
    </source>
</evidence>
<organism evidence="1 2">
    <name type="scientific">Allacma fusca</name>
    <dbReference type="NCBI Taxonomy" id="39272"/>
    <lineage>
        <taxon>Eukaryota</taxon>
        <taxon>Metazoa</taxon>
        <taxon>Ecdysozoa</taxon>
        <taxon>Arthropoda</taxon>
        <taxon>Hexapoda</taxon>
        <taxon>Collembola</taxon>
        <taxon>Symphypleona</taxon>
        <taxon>Sminthuridae</taxon>
        <taxon>Allacma</taxon>
    </lineage>
</organism>
<proteinExistence type="predicted"/>
<accession>A0A8J2L186</accession>
<dbReference type="AlphaFoldDB" id="A0A8J2L186"/>
<reference evidence="1" key="1">
    <citation type="submission" date="2021-06" db="EMBL/GenBank/DDBJ databases">
        <authorList>
            <person name="Hodson N. C."/>
            <person name="Mongue J. A."/>
            <person name="Jaron S. K."/>
        </authorList>
    </citation>
    <scope>NUCLEOTIDE SEQUENCE</scope>
</reference>